<dbReference type="PANTHER" id="PTHR43017">
    <property type="entry name" value="GALACTOSIDE O-ACETYLTRANSFERASE"/>
    <property type="match status" value="1"/>
</dbReference>
<dbReference type="Gene3D" id="2.160.10.10">
    <property type="entry name" value="Hexapeptide repeat proteins"/>
    <property type="match status" value="1"/>
</dbReference>
<protein>
    <recommendedName>
        <fullName evidence="6">Acetyltransferase</fullName>
        <ecNumber evidence="6">2.3.1.-</ecNumber>
    </recommendedName>
</protein>
<comment type="function">
    <text evidence="5">Acetyltransferase implicated in the O-acetylation of Nod factors.</text>
</comment>
<dbReference type="Pfam" id="PF00132">
    <property type="entry name" value="Hexapep"/>
    <property type="match status" value="1"/>
</dbReference>
<dbReference type="CDD" id="cd03357">
    <property type="entry name" value="LbH_MAT_GAT"/>
    <property type="match status" value="1"/>
</dbReference>
<dbReference type="FunFam" id="2.160.10.10:FF:000025">
    <property type="entry name" value="Hexapeptide-repeat containing-acetyltransferase"/>
    <property type="match status" value="1"/>
</dbReference>
<evidence type="ECO:0000313" key="9">
    <source>
        <dbReference type="Proteomes" id="UP000217431"/>
    </source>
</evidence>
<evidence type="ECO:0000256" key="1">
    <source>
        <dbReference type="ARBA" id="ARBA00007274"/>
    </source>
</evidence>
<organism evidence="8 9">
    <name type="scientific">Prevotella intermedia</name>
    <dbReference type="NCBI Taxonomy" id="28131"/>
    <lineage>
        <taxon>Bacteria</taxon>
        <taxon>Pseudomonadati</taxon>
        <taxon>Bacteroidota</taxon>
        <taxon>Bacteroidia</taxon>
        <taxon>Bacteroidales</taxon>
        <taxon>Prevotellaceae</taxon>
        <taxon>Prevotella</taxon>
    </lineage>
</organism>
<dbReference type="EMBL" id="AP014597">
    <property type="protein sequence ID" value="BAU16840.1"/>
    <property type="molecule type" value="Genomic_DNA"/>
</dbReference>
<feature type="domain" description="Maltose/galactoside acetyltransferase" evidence="7">
    <location>
        <begin position="4"/>
        <end position="58"/>
    </location>
</feature>
<comment type="similarity">
    <text evidence="1 6">Belongs to the transferase hexapeptide repeat family.</text>
</comment>
<evidence type="ECO:0000256" key="4">
    <source>
        <dbReference type="ARBA" id="ARBA00023315"/>
    </source>
</evidence>
<evidence type="ECO:0000256" key="2">
    <source>
        <dbReference type="ARBA" id="ARBA00022679"/>
    </source>
</evidence>
<dbReference type="PROSITE" id="PS00101">
    <property type="entry name" value="HEXAPEP_TRANSFERASES"/>
    <property type="match status" value="1"/>
</dbReference>
<proteinExistence type="inferred from homology"/>
<dbReference type="STRING" id="28131.BWX40_06580"/>
<dbReference type="InterPro" id="IPR024688">
    <property type="entry name" value="Mac_dom"/>
</dbReference>
<evidence type="ECO:0000256" key="5">
    <source>
        <dbReference type="ARBA" id="ARBA00055587"/>
    </source>
</evidence>
<evidence type="ECO:0000313" key="8">
    <source>
        <dbReference type="EMBL" id="BAU16840.1"/>
    </source>
</evidence>
<reference evidence="8 9" key="1">
    <citation type="journal article" date="2016" name="DNA Res.">
        <title>The complete genome sequencing of Prevotella intermedia strain OMA14 and a subsequent fine-scale, intra-species genomic comparison reveal an unusual amplification of conjugative and mobile transposons and identify a novel Prevotella-lineage-specific repeat.</title>
        <authorList>
            <person name="Naito M."/>
            <person name="Ogura Y."/>
            <person name="Itoh T."/>
            <person name="Shoji M."/>
            <person name="Okamoto M."/>
            <person name="Hayashi T."/>
            <person name="Nakayama K."/>
        </authorList>
    </citation>
    <scope>NUCLEOTIDE SEQUENCE [LARGE SCALE GENOMIC DNA]</scope>
    <source>
        <strain evidence="8 9">OMA14</strain>
    </source>
</reference>
<dbReference type="InterPro" id="IPR039369">
    <property type="entry name" value="LacA-like"/>
</dbReference>
<dbReference type="InterPro" id="IPR001451">
    <property type="entry name" value="Hexapep"/>
</dbReference>
<dbReference type="SUPFAM" id="SSF51161">
    <property type="entry name" value="Trimeric LpxA-like enzymes"/>
    <property type="match status" value="1"/>
</dbReference>
<dbReference type="EC" id="2.3.1.-" evidence="6"/>
<gene>
    <name evidence="8" type="ORF">PIOMA14_I_0332</name>
</gene>
<keyword evidence="2 6" id="KW-0808">Transferase</keyword>
<accession>A0A0S3UH75</accession>
<dbReference type="Pfam" id="PF12464">
    <property type="entry name" value="Mac"/>
    <property type="match status" value="1"/>
</dbReference>
<dbReference type="RefSeq" id="WP_096404923.1">
    <property type="nucleotide sequence ID" value="NZ_AP014597.1"/>
</dbReference>
<evidence type="ECO:0000256" key="3">
    <source>
        <dbReference type="ARBA" id="ARBA00022737"/>
    </source>
</evidence>
<dbReference type="SMART" id="SM01266">
    <property type="entry name" value="Mac"/>
    <property type="match status" value="1"/>
</dbReference>
<keyword evidence="4 6" id="KW-0012">Acyltransferase</keyword>
<dbReference type="AlphaFoldDB" id="A0A0S3UH75"/>
<evidence type="ECO:0000256" key="6">
    <source>
        <dbReference type="RuleBase" id="RU367021"/>
    </source>
</evidence>
<dbReference type="Proteomes" id="UP000217431">
    <property type="component" value="Chromosome I"/>
</dbReference>
<keyword evidence="3" id="KW-0677">Repeat</keyword>
<dbReference type="InterPro" id="IPR018357">
    <property type="entry name" value="Hexapep_transf_CS"/>
</dbReference>
<name>A0A0S3UH75_PREIN</name>
<dbReference type="GO" id="GO:0008870">
    <property type="term" value="F:galactoside O-acetyltransferase activity"/>
    <property type="evidence" value="ECO:0007669"/>
    <property type="project" value="TreeGrafter"/>
</dbReference>
<dbReference type="PANTHER" id="PTHR43017:SF1">
    <property type="entry name" value="ACETYLTRANSFERASE YJL218W-RELATED"/>
    <property type="match status" value="1"/>
</dbReference>
<sequence length="186" mass="20822">MTEKEKQEQGLPYYGLDPEVLKGLSECEEECFYLNHLSPSKREERTERLRKLLGKTGSWFRIIQPFFCDYGFNIEIGEKFFANTNLVILDEAKVTFGDNVYIAPNCSFYTVGHAIDPQERNAEIQYAYPIKVGDNVWIGGNVVVLPGVTIGNNVTIGAGSVVTKDIPDNVVAVGNPCKVIRKIEVK</sequence>
<dbReference type="InterPro" id="IPR011004">
    <property type="entry name" value="Trimer_LpxA-like_sf"/>
</dbReference>
<evidence type="ECO:0000259" key="7">
    <source>
        <dbReference type="SMART" id="SM01266"/>
    </source>
</evidence>